<comment type="caution">
    <text evidence="1">The sequence shown here is derived from an EMBL/GenBank/DDBJ whole genome shotgun (WGS) entry which is preliminary data.</text>
</comment>
<sequence length="82" mass="9254">MNITLQNRGIGQTWCLPIMGQGDLEQKRLMLQRFQEDVSHLKTDISDERSTADVLEKGQCEELKGAFDTAACKYSYKANSQA</sequence>
<evidence type="ECO:0000313" key="1">
    <source>
        <dbReference type="EMBL" id="KAL3621551.1"/>
    </source>
</evidence>
<dbReference type="Proteomes" id="UP001632038">
    <property type="component" value="Unassembled WGS sequence"/>
</dbReference>
<keyword evidence="2" id="KW-1185">Reference proteome</keyword>
<organism evidence="1 2">
    <name type="scientific">Castilleja foliolosa</name>
    <dbReference type="NCBI Taxonomy" id="1961234"/>
    <lineage>
        <taxon>Eukaryota</taxon>
        <taxon>Viridiplantae</taxon>
        <taxon>Streptophyta</taxon>
        <taxon>Embryophyta</taxon>
        <taxon>Tracheophyta</taxon>
        <taxon>Spermatophyta</taxon>
        <taxon>Magnoliopsida</taxon>
        <taxon>eudicotyledons</taxon>
        <taxon>Gunneridae</taxon>
        <taxon>Pentapetalae</taxon>
        <taxon>asterids</taxon>
        <taxon>lamiids</taxon>
        <taxon>Lamiales</taxon>
        <taxon>Orobanchaceae</taxon>
        <taxon>Pedicularideae</taxon>
        <taxon>Castillejinae</taxon>
        <taxon>Castilleja</taxon>
    </lineage>
</organism>
<gene>
    <name evidence="1" type="ORF">CASFOL_036463</name>
</gene>
<dbReference type="EMBL" id="JAVIJP010000066">
    <property type="protein sequence ID" value="KAL3621551.1"/>
    <property type="molecule type" value="Genomic_DNA"/>
</dbReference>
<evidence type="ECO:0000313" key="2">
    <source>
        <dbReference type="Proteomes" id="UP001632038"/>
    </source>
</evidence>
<accession>A0ABD3BX85</accession>
<protein>
    <submittedName>
        <fullName evidence="1">Uncharacterized protein</fullName>
    </submittedName>
</protein>
<dbReference type="AlphaFoldDB" id="A0ABD3BX85"/>
<reference evidence="2" key="1">
    <citation type="journal article" date="2024" name="IScience">
        <title>Strigolactones Initiate the Formation of Haustorium-like Structures in Castilleja.</title>
        <authorList>
            <person name="Buerger M."/>
            <person name="Peterson D."/>
            <person name="Chory J."/>
        </authorList>
    </citation>
    <scope>NUCLEOTIDE SEQUENCE [LARGE SCALE GENOMIC DNA]</scope>
</reference>
<proteinExistence type="predicted"/>
<name>A0ABD3BX85_9LAMI</name>